<dbReference type="NCBIfam" id="TIGR01565">
    <property type="entry name" value="homeo_ZF_HD"/>
    <property type="match status" value="1"/>
</dbReference>
<reference evidence="12" key="1">
    <citation type="journal article" date="2023" name="Science">
        <title>Elucidation of the pathway for biosynthesis of saponin adjuvants from the soapbark tree.</title>
        <authorList>
            <person name="Reed J."/>
            <person name="Orme A."/>
            <person name="El-Demerdash A."/>
            <person name="Owen C."/>
            <person name="Martin L.B.B."/>
            <person name="Misra R.C."/>
            <person name="Kikuchi S."/>
            <person name="Rejzek M."/>
            <person name="Martin A.C."/>
            <person name="Harkess A."/>
            <person name="Leebens-Mack J."/>
            <person name="Louveau T."/>
            <person name="Stephenson M.J."/>
            <person name="Osbourn A."/>
        </authorList>
    </citation>
    <scope>NUCLEOTIDE SEQUENCE</scope>
    <source>
        <strain evidence="12">S10</strain>
    </source>
</reference>
<evidence type="ECO:0000313" key="13">
    <source>
        <dbReference type="Proteomes" id="UP001163823"/>
    </source>
</evidence>
<dbReference type="PANTHER" id="PTHR31948">
    <property type="entry name" value="ZINC-FINGER HOMEODOMAIN PROTEIN 2"/>
    <property type="match status" value="1"/>
</dbReference>
<evidence type="ECO:0000256" key="5">
    <source>
        <dbReference type="ARBA" id="ARBA00023015"/>
    </source>
</evidence>
<dbReference type="Gene3D" id="1.10.10.60">
    <property type="entry name" value="Homeodomain-like"/>
    <property type="match status" value="1"/>
</dbReference>
<keyword evidence="3 12" id="KW-0863">Zinc-finger</keyword>
<protein>
    <submittedName>
        <fullName evidence="12">Zinc-finger homeodomain protein</fullName>
    </submittedName>
</protein>
<evidence type="ECO:0000256" key="1">
    <source>
        <dbReference type="ARBA" id="ARBA00004123"/>
    </source>
</evidence>
<dbReference type="InterPro" id="IPR006455">
    <property type="entry name" value="Homeodomain_ZF_HD"/>
</dbReference>
<dbReference type="Pfam" id="PF04770">
    <property type="entry name" value="ZF-HD_dimer"/>
    <property type="match status" value="1"/>
</dbReference>
<proteinExistence type="predicted"/>
<dbReference type="PROSITE" id="PS51523">
    <property type="entry name" value="ZF_HD_DIMER"/>
    <property type="match status" value="1"/>
</dbReference>
<dbReference type="Proteomes" id="UP001163823">
    <property type="component" value="Chromosome 5"/>
</dbReference>
<accession>A0AAD7PUR7</accession>
<dbReference type="GO" id="GO:0005634">
    <property type="term" value="C:nucleus"/>
    <property type="evidence" value="ECO:0007669"/>
    <property type="project" value="UniProtKB-SubCell"/>
</dbReference>
<sequence>MASTVPTLVSSSINIVTTTFEQTIVYKECKRNHALALNYVSIDGCMEFIKAGQDGAKEAFTCRACGCHRNFHRKEIIYAPIMPTNTFVNSGSAPTMQLPHATHSAGGERRPQLDVGVRRTAAGPRREAAPGPRRRRTKTVFTEEQKERLLSFAQRLGWRYHYWAHEAIEQFCEEMGIERRGFMMWLGNNRRGSLTGELLPPMLTMMTSN</sequence>
<dbReference type="NCBIfam" id="TIGR01566">
    <property type="entry name" value="ZF_HD_prot_N"/>
    <property type="match status" value="1"/>
</dbReference>
<keyword evidence="6 12" id="KW-0238">DNA-binding</keyword>
<keyword evidence="13" id="KW-1185">Reference proteome</keyword>
<dbReference type="AlphaFoldDB" id="A0AAD7PUR7"/>
<keyword evidence="2" id="KW-0479">Metal-binding</keyword>
<dbReference type="GO" id="GO:0008270">
    <property type="term" value="F:zinc ion binding"/>
    <property type="evidence" value="ECO:0007669"/>
    <property type="project" value="UniProtKB-KW"/>
</dbReference>
<evidence type="ECO:0000256" key="2">
    <source>
        <dbReference type="ARBA" id="ARBA00022723"/>
    </source>
</evidence>
<dbReference type="GO" id="GO:0050793">
    <property type="term" value="P:regulation of developmental process"/>
    <property type="evidence" value="ECO:0007669"/>
    <property type="project" value="TreeGrafter"/>
</dbReference>
<keyword evidence="5" id="KW-0805">Transcription regulation</keyword>
<dbReference type="KEGG" id="qsa:O6P43_012188"/>
<comment type="subcellular location">
    <subcellularLocation>
        <location evidence="1">Nucleus</location>
    </subcellularLocation>
</comment>
<evidence type="ECO:0000256" key="6">
    <source>
        <dbReference type="ARBA" id="ARBA00023125"/>
    </source>
</evidence>
<evidence type="ECO:0000256" key="10">
    <source>
        <dbReference type="SAM" id="MobiDB-lite"/>
    </source>
</evidence>
<comment type="caution">
    <text evidence="12">The sequence shown here is derived from an EMBL/GenBank/DDBJ whole genome shotgun (WGS) entry which is preliminary data.</text>
</comment>
<keyword evidence="8" id="KW-0804">Transcription</keyword>
<dbReference type="SUPFAM" id="SSF46689">
    <property type="entry name" value="Homeodomain-like"/>
    <property type="match status" value="1"/>
</dbReference>
<dbReference type="GO" id="GO:0003700">
    <property type="term" value="F:DNA-binding transcription factor activity"/>
    <property type="evidence" value="ECO:0007669"/>
    <property type="project" value="TreeGrafter"/>
</dbReference>
<keyword evidence="9" id="KW-0539">Nucleus</keyword>
<evidence type="ECO:0000256" key="8">
    <source>
        <dbReference type="ARBA" id="ARBA00023163"/>
    </source>
</evidence>
<gene>
    <name evidence="12" type="ORF">O6P43_012188</name>
</gene>
<evidence type="ECO:0000256" key="4">
    <source>
        <dbReference type="ARBA" id="ARBA00022833"/>
    </source>
</evidence>
<organism evidence="12 13">
    <name type="scientific">Quillaja saponaria</name>
    <name type="common">Soap bark tree</name>
    <dbReference type="NCBI Taxonomy" id="32244"/>
    <lineage>
        <taxon>Eukaryota</taxon>
        <taxon>Viridiplantae</taxon>
        <taxon>Streptophyta</taxon>
        <taxon>Embryophyta</taxon>
        <taxon>Tracheophyta</taxon>
        <taxon>Spermatophyta</taxon>
        <taxon>Magnoliopsida</taxon>
        <taxon>eudicotyledons</taxon>
        <taxon>Gunneridae</taxon>
        <taxon>Pentapetalae</taxon>
        <taxon>rosids</taxon>
        <taxon>fabids</taxon>
        <taxon>Fabales</taxon>
        <taxon>Quillajaceae</taxon>
        <taxon>Quillaja</taxon>
    </lineage>
</organism>
<keyword evidence="7 12" id="KW-0371">Homeobox</keyword>
<evidence type="ECO:0000256" key="7">
    <source>
        <dbReference type="ARBA" id="ARBA00023155"/>
    </source>
</evidence>
<keyword evidence="4" id="KW-0862">Zinc</keyword>
<dbReference type="InterPro" id="IPR009057">
    <property type="entry name" value="Homeodomain-like_sf"/>
</dbReference>
<dbReference type="GO" id="GO:0000976">
    <property type="term" value="F:transcription cis-regulatory region binding"/>
    <property type="evidence" value="ECO:0007669"/>
    <property type="project" value="TreeGrafter"/>
</dbReference>
<feature type="domain" description="ZF-HD dimerization-type" evidence="11">
    <location>
        <begin position="26"/>
        <end position="75"/>
    </location>
</feature>
<dbReference type="EMBL" id="JARAOO010000005">
    <property type="protein sequence ID" value="KAJ7968024.1"/>
    <property type="molecule type" value="Genomic_DNA"/>
</dbReference>
<dbReference type="InterPro" id="IPR006456">
    <property type="entry name" value="ZF_HD_homeobox_Cys/His_dimer"/>
</dbReference>
<evidence type="ECO:0000256" key="9">
    <source>
        <dbReference type="ARBA" id="ARBA00023242"/>
    </source>
</evidence>
<evidence type="ECO:0000313" key="12">
    <source>
        <dbReference type="EMBL" id="KAJ7968024.1"/>
    </source>
</evidence>
<feature type="region of interest" description="Disordered" evidence="10">
    <location>
        <begin position="119"/>
        <end position="141"/>
    </location>
</feature>
<evidence type="ECO:0000259" key="11">
    <source>
        <dbReference type="PROSITE" id="PS51523"/>
    </source>
</evidence>
<name>A0AAD7PUR7_QUISA</name>
<evidence type="ECO:0000256" key="3">
    <source>
        <dbReference type="ARBA" id="ARBA00022771"/>
    </source>
</evidence>
<dbReference type="PANTHER" id="PTHR31948:SF171">
    <property type="entry name" value="HOMEOBOX DOMAIN-CONTAINING PROTEIN"/>
    <property type="match status" value="1"/>
</dbReference>